<dbReference type="GO" id="GO:0046872">
    <property type="term" value="F:metal ion binding"/>
    <property type="evidence" value="ECO:0007669"/>
    <property type="project" value="UniProtKB-KW"/>
</dbReference>
<name>A0A382BJW8_9ZZZZ</name>
<dbReference type="Gene3D" id="2.60.120.10">
    <property type="entry name" value="Jelly Rolls"/>
    <property type="match status" value="1"/>
</dbReference>
<sequence>MPIIDHSQAPEVQWRPGYRKWDVTGREQGVTSTFSLNTGEPGTGAPLHTHTIDELIVIMEGTLEVRINGETHIVSKNHTIAVPPGAEHGFTVVGEQNAEMLVFFPALDPYSPDHTHYLEGARPASVKD</sequence>
<feature type="domain" description="Cupin type-2" evidence="2">
    <location>
        <begin position="40"/>
        <end position="103"/>
    </location>
</feature>
<dbReference type="InterPro" id="IPR011051">
    <property type="entry name" value="RmlC_Cupin_sf"/>
</dbReference>
<evidence type="ECO:0000313" key="3">
    <source>
        <dbReference type="EMBL" id="SVB13974.1"/>
    </source>
</evidence>
<dbReference type="SUPFAM" id="SSF51182">
    <property type="entry name" value="RmlC-like cupins"/>
    <property type="match status" value="1"/>
</dbReference>
<dbReference type="AlphaFoldDB" id="A0A382BJW8"/>
<proteinExistence type="predicted"/>
<gene>
    <name evidence="3" type="ORF">METZ01_LOCUS166828</name>
</gene>
<dbReference type="CDD" id="cd02208">
    <property type="entry name" value="cupin_RmlC-like"/>
    <property type="match status" value="1"/>
</dbReference>
<dbReference type="EMBL" id="UINC01030115">
    <property type="protein sequence ID" value="SVB13974.1"/>
    <property type="molecule type" value="Genomic_DNA"/>
</dbReference>
<dbReference type="PANTHER" id="PTHR35848:SF6">
    <property type="entry name" value="CUPIN TYPE-2 DOMAIN-CONTAINING PROTEIN"/>
    <property type="match status" value="1"/>
</dbReference>
<dbReference type="PANTHER" id="PTHR35848">
    <property type="entry name" value="OXALATE-BINDING PROTEIN"/>
    <property type="match status" value="1"/>
</dbReference>
<dbReference type="Pfam" id="PF07883">
    <property type="entry name" value="Cupin_2"/>
    <property type="match status" value="1"/>
</dbReference>
<keyword evidence="1" id="KW-0479">Metal-binding</keyword>
<reference evidence="3" key="1">
    <citation type="submission" date="2018-05" db="EMBL/GenBank/DDBJ databases">
        <authorList>
            <person name="Lanie J.A."/>
            <person name="Ng W.-L."/>
            <person name="Kazmierczak K.M."/>
            <person name="Andrzejewski T.M."/>
            <person name="Davidsen T.M."/>
            <person name="Wayne K.J."/>
            <person name="Tettelin H."/>
            <person name="Glass J.I."/>
            <person name="Rusch D."/>
            <person name="Podicherti R."/>
            <person name="Tsui H.-C.T."/>
            <person name="Winkler M.E."/>
        </authorList>
    </citation>
    <scope>NUCLEOTIDE SEQUENCE</scope>
</reference>
<dbReference type="InterPro" id="IPR051610">
    <property type="entry name" value="GPI/OXD"/>
</dbReference>
<evidence type="ECO:0000259" key="2">
    <source>
        <dbReference type="Pfam" id="PF07883"/>
    </source>
</evidence>
<accession>A0A382BJW8</accession>
<dbReference type="InterPro" id="IPR013096">
    <property type="entry name" value="Cupin_2"/>
</dbReference>
<dbReference type="InterPro" id="IPR014710">
    <property type="entry name" value="RmlC-like_jellyroll"/>
</dbReference>
<organism evidence="3">
    <name type="scientific">marine metagenome</name>
    <dbReference type="NCBI Taxonomy" id="408172"/>
    <lineage>
        <taxon>unclassified sequences</taxon>
        <taxon>metagenomes</taxon>
        <taxon>ecological metagenomes</taxon>
    </lineage>
</organism>
<evidence type="ECO:0000256" key="1">
    <source>
        <dbReference type="ARBA" id="ARBA00022723"/>
    </source>
</evidence>
<protein>
    <recommendedName>
        <fullName evidence="2">Cupin type-2 domain-containing protein</fullName>
    </recommendedName>
</protein>